<dbReference type="PANTHER" id="PTHR45762:SF3">
    <property type="entry name" value="ZINC-FINGER PROTEIN AT 72D, ISOFORM B"/>
    <property type="match status" value="1"/>
</dbReference>
<feature type="compositionally biased region" description="Polar residues" evidence="2">
    <location>
        <begin position="573"/>
        <end position="586"/>
    </location>
</feature>
<evidence type="ECO:0000256" key="1">
    <source>
        <dbReference type="PROSITE-ProRule" id="PRU00042"/>
    </source>
</evidence>
<protein>
    <recommendedName>
        <fullName evidence="3">C2H2-type domain-containing protein</fullName>
    </recommendedName>
</protein>
<dbReference type="InterPro" id="IPR003604">
    <property type="entry name" value="Matrin/U1-like-C_Znf_C2H2"/>
</dbReference>
<evidence type="ECO:0000256" key="2">
    <source>
        <dbReference type="SAM" id="MobiDB-lite"/>
    </source>
</evidence>
<dbReference type="AlphaFoldDB" id="A0AA85J4L7"/>
<dbReference type="WBParaSite" id="TREG1_130230.1">
    <property type="protein sequence ID" value="TREG1_130230.1"/>
    <property type="gene ID" value="TREG1_130230"/>
</dbReference>
<feature type="compositionally biased region" description="Basic and acidic residues" evidence="2">
    <location>
        <begin position="171"/>
        <end position="186"/>
    </location>
</feature>
<reference evidence="5" key="2">
    <citation type="submission" date="2023-11" db="UniProtKB">
        <authorList>
            <consortium name="WormBaseParasite"/>
        </authorList>
    </citation>
    <scope>IDENTIFICATION</scope>
</reference>
<keyword evidence="1" id="KW-0863">Zinc-finger</keyword>
<proteinExistence type="predicted"/>
<name>A0AA85J4L7_TRIRE</name>
<dbReference type="GO" id="GO:0003725">
    <property type="term" value="F:double-stranded RNA binding"/>
    <property type="evidence" value="ECO:0007669"/>
    <property type="project" value="TreeGrafter"/>
</dbReference>
<sequence length="586" mass="68091">MNNYTGQYGYFVPMQSSYTWSGNQMHSNPQEPQFTYSYDSNKQQSSFTEYMGPQVQDYESSVSEFTGQYSGGSGGGYPGTPAPMQSASNAHWSGNQMHTPAKPAGYWYGSRESLNQSRYQTPTLTPDKNRKPKLRIYCKYCAIAFSDEHSYSMHLDSDRHIRNFKKSFSAPEEKRVKSRSRSDFRRNMNRNRRPNFHCDDCKRNFQRKEHYLEHITTEGHMKKSSDHNKTDSDDGEQRKTPRRTDYCEVCEQTFQNGRHFYAHLRWKKHKRLCRVSRLLKGQLKKTPDEVAGDPLGAFALYMNRDCSVPYGNYGDCKEVELDAGNAFLQKFLDLKHLISQESNPVGEEFIQEQVYNTRDMEYSCSLCKGDFIGADEIENHLRSLTHQKKYKEKFELEEFTFEEEMKLSISDPVFAVWKTCQSRASKELARIIGEKGFHLCICGFRITCYDDMRRHFPIKYYEIHQRIRSWKKSLEKTVRSRADRHRIDYRDCYTILNLFALPSHVIDAKRDRALEVAKAKLLENRLLMMNQQQARMEQEKPADNNNNNNNGSSNNNSGSATTVPAPNIECLPDNNTQPYPSSSSAS</sequence>
<feature type="region of interest" description="Disordered" evidence="2">
    <location>
        <begin position="532"/>
        <end position="586"/>
    </location>
</feature>
<dbReference type="Proteomes" id="UP000050795">
    <property type="component" value="Unassembled WGS sequence"/>
</dbReference>
<keyword evidence="4" id="KW-1185">Reference proteome</keyword>
<dbReference type="GO" id="GO:0071011">
    <property type="term" value="C:precatalytic spliceosome"/>
    <property type="evidence" value="ECO:0007669"/>
    <property type="project" value="TreeGrafter"/>
</dbReference>
<dbReference type="InterPro" id="IPR036236">
    <property type="entry name" value="Znf_C2H2_sf"/>
</dbReference>
<dbReference type="GO" id="GO:0003727">
    <property type="term" value="F:single-stranded RNA binding"/>
    <property type="evidence" value="ECO:0007669"/>
    <property type="project" value="TreeGrafter"/>
</dbReference>
<keyword evidence="1" id="KW-0862">Zinc</keyword>
<dbReference type="InterPro" id="IPR013087">
    <property type="entry name" value="Znf_C2H2_type"/>
</dbReference>
<feature type="region of interest" description="Disordered" evidence="2">
    <location>
        <begin position="169"/>
        <end position="190"/>
    </location>
</feature>
<feature type="compositionally biased region" description="Low complexity" evidence="2">
    <location>
        <begin position="544"/>
        <end position="559"/>
    </location>
</feature>
<evidence type="ECO:0000313" key="5">
    <source>
        <dbReference type="WBParaSite" id="TREG1_130230.1"/>
    </source>
</evidence>
<dbReference type="GO" id="GO:0008270">
    <property type="term" value="F:zinc ion binding"/>
    <property type="evidence" value="ECO:0007669"/>
    <property type="project" value="UniProtKB-KW"/>
</dbReference>
<reference evidence="4" key="1">
    <citation type="submission" date="2022-06" db="EMBL/GenBank/DDBJ databases">
        <authorList>
            <person name="Berger JAMES D."/>
            <person name="Berger JAMES D."/>
        </authorList>
    </citation>
    <scope>NUCLEOTIDE SEQUENCE [LARGE SCALE GENOMIC DNA]</scope>
</reference>
<keyword evidence="1" id="KW-0479">Metal-binding</keyword>
<dbReference type="SMART" id="SM00355">
    <property type="entry name" value="ZnF_C2H2"/>
    <property type="match status" value="4"/>
</dbReference>
<feature type="domain" description="C2H2-type" evidence="3">
    <location>
        <begin position="362"/>
        <end position="391"/>
    </location>
</feature>
<evidence type="ECO:0000259" key="3">
    <source>
        <dbReference type="PROSITE" id="PS50157"/>
    </source>
</evidence>
<dbReference type="PROSITE" id="PS00028">
    <property type="entry name" value="ZINC_FINGER_C2H2_1"/>
    <property type="match status" value="4"/>
</dbReference>
<accession>A0AA85J4L7</accession>
<dbReference type="SMART" id="SM00451">
    <property type="entry name" value="ZnF_U1"/>
    <property type="match status" value="4"/>
</dbReference>
<organism evidence="4 5">
    <name type="scientific">Trichobilharzia regenti</name>
    <name type="common">Nasal bird schistosome</name>
    <dbReference type="NCBI Taxonomy" id="157069"/>
    <lineage>
        <taxon>Eukaryota</taxon>
        <taxon>Metazoa</taxon>
        <taxon>Spiralia</taxon>
        <taxon>Lophotrochozoa</taxon>
        <taxon>Platyhelminthes</taxon>
        <taxon>Trematoda</taxon>
        <taxon>Digenea</taxon>
        <taxon>Strigeidida</taxon>
        <taxon>Schistosomatoidea</taxon>
        <taxon>Schistosomatidae</taxon>
        <taxon>Trichobilharzia</taxon>
    </lineage>
</organism>
<evidence type="ECO:0000313" key="4">
    <source>
        <dbReference type="Proteomes" id="UP000050795"/>
    </source>
</evidence>
<feature type="domain" description="C2H2-type" evidence="3">
    <location>
        <begin position="196"/>
        <end position="225"/>
    </location>
</feature>
<dbReference type="SUPFAM" id="SSF57667">
    <property type="entry name" value="beta-beta-alpha zinc fingers"/>
    <property type="match status" value="2"/>
</dbReference>
<dbReference type="PANTHER" id="PTHR45762">
    <property type="entry name" value="ZINC FINGER RNA-BINDING PROTEIN"/>
    <property type="match status" value="1"/>
</dbReference>
<feature type="region of interest" description="Disordered" evidence="2">
    <location>
        <begin position="215"/>
        <end position="242"/>
    </location>
</feature>
<dbReference type="PROSITE" id="PS50157">
    <property type="entry name" value="ZINC_FINGER_C2H2_2"/>
    <property type="match status" value="2"/>
</dbReference>